<organism evidence="1 2">
    <name type="scientific">Caviibacterium pharyngocola</name>
    <dbReference type="NCBI Taxonomy" id="28159"/>
    <lineage>
        <taxon>Bacteria</taxon>
        <taxon>Pseudomonadati</taxon>
        <taxon>Pseudomonadota</taxon>
        <taxon>Gammaproteobacteria</taxon>
        <taxon>Pasteurellales</taxon>
        <taxon>Pasteurellaceae</taxon>
        <taxon>Caviibacterium</taxon>
    </lineage>
</organism>
<reference evidence="1 2" key="1">
    <citation type="submission" date="2017-11" db="EMBL/GenBank/DDBJ databases">
        <title>Reclassification of Bisgaard taxon 5 as Caviibacterium pharyngocola gen. nov., sp. nov.</title>
        <authorList>
            <person name="Christensen H."/>
        </authorList>
    </citation>
    <scope>NUCLEOTIDE SEQUENCE [LARGE SCALE GENOMIC DNA]</scope>
    <source>
        <strain evidence="1 2">7_3</strain>
    </source>
</reference>
<gene>
    <name evidence="1" type="ORF">CVP04_00230</name>
</gene>
<name>A0A2M8RZ69_9PAST</name>
<dbReference type="RefSeq" id="WP_100295525.1">
    <property type="nucleotide sequence ID" value="NZ_PHGZ01000001.1"/>
</dbReference>
<dbReference type="Proteomes" id="UP000230282">
    <property type="component" value="Unassembled WGS sequence"/>
</dbReference>
<keyword evidence="2" id="KW-1185">Reference proteome</keyword>
<proteinExistence type="predicted"/>
<dbReference type="EMBL" id="PHGZ01000001">
    <property type="protein sequence ID" value="PJG84176.1"/>
    <property type="molecule type" value="Genomic_DNA"/>
</dbReference>
<evidence type="ECO:0000313" key="1">
    <source>
        <dbReference type="EMBL" id="PJG84176.1"/>
    </source>
</evidence>
<evidence type="ECO:0000313" key="2">
    <source>
        <dbReference type="Proteomes" id="UP000230282"/>
    </source>
</evidence>
<protein>
    <submittedName>
        <fullName evidence="1">Uncharacterized protein</fullName>
    </submittedName>
</protein>
<accession>A0A2M8RZ69</accession>
<dbReference type="AlphaFoldDB" id="A0A2M8RZ69"/>
<sequence>MRKNNRKIHRTFGAIIFYFCVTDRKNGKTAYSDEFFLVTLWTKRNNEEEKWDVYSLLYG</sequence>
<comment type="caution">
    <text evidence="1">The sequence shown here is derived from an EMBL/GenBank/DDBJ whole genome shotgun (WGS) entry which is preliminary data.</text>
</comment>